<keyword evidence="2" id="KW-0732">Signal</keyword>
<feature type="region of interest" description="Disordered" evidence="1">
    <location>
        <begin position="42"/>
        <end position="192"/>
    </location>
</feature>
<feature type="compositionally biased region" description="Acidic residues" evidence="1">
    <location>
        <begin position="101"/>
        <end position="110"/>
    </location>
</feature>
<protein>
    <submittedName>
        <fullName evidence="3">Hgm1 protein</fullName>
    </submittedName>
</protein>
<dbReference type="AlphaFoldDB" id="O46125"/>
<proteinExistence type="evidence at transcript level"/>
<dbReference type="EMBL" id="AJ223174">
    <property type="protein sequence ID" value="CAA11148.1"/>
    <property type="molecule type" value="mRNA"/>
</dbReference>
<feature type="compositionally biased region" description="Acidic residues" evidence="1">
    <location>
        <begin position="454"/>
        <end position="466"/>
    </location>
</feature>
<evidence type="ECO:0000313" key="3">
    <source>
        <dbReference type="EMBL" id="CAA11148.1"/>
    </source>
</evidence>
<reference evidence="3" key="1">
    <citation type="journal article" date="1998" name="Mol. Biochem. Parasitol.">
        <title>Hgm1, a novel male-specific gene from Heterodera glycines identified by differential mRNA display.</title>
        <authorList>
            <person name="Llado R.R."/>
            <person name="Urwin P."/>
            <person name="Atkinson H."/>
            <person name="Gilmartin P.M."/>
        </authorList>
    </citation>
    <scope>NUCLEOTIDE SEQUENCE</scope>
</reference>
<sequence length="466" mass="49559">MNLHTIFSVLLCALVLSCAVGKPPAKKGQQSKKADVIAKAAAGEPAEVKNDGKAKKSATVVPVAAGPVGASNDAKGTTAGGNKATGDTGTTKPSAGGSATTDDDDDDDESPSPSAAAGGATTTDGKAKPSGDGTATTLSGGGGKASSAAKVGSGGTTVPAKGEETTAVKVDENSKGTDETEKPEGSTDATITGDTFTKVNKIADEITECEFYFVHLENVKANEKEKLWTRTKQEAEIDTEEMAEDSVDYRIVTPAISKDQPDMGTLYEQDTDDLPSDPDDLRKEEYFAADTELVDAEFLKKNTSNLYDETDCHGIFGRNEIRHGKSWTIFQKGNSLMKHRFCLFSPDDQLQNTAKTASQVHARCCCYNKNVSDSLRDFDISKTADADAIRAKHIDNEYALFQKNQSSTMALRGSLVGEDGQAVYFSIWSKSAPGSYGLCTAEDGKNSRGKRQAEDDEAFYDNYDDE</sequence>
<feature type="chain" id="PRO_5004158545" evidence="2">
    <location>
        <begin position="22"/>
        <end position="466"/>
    </location>
</feature>
<feature type="region of interest" description="Disordered" evidence="1">
    <location>
        <begin position="441"/>
        <end position="466"/>
    </location>
</feature>
<feature type="compositionally biased region" description="Low complexity" evidence="1">
    <location>
        <begin position="111"/>
        <end position="138"/>
    </location>
</feature>
<feature type="compositionally biased region" description="Basic and acidic residues" evidence="1">
    <location>
        <begin position="161"/>
        <end position="185"/>
    </location>
</feature>
<feature type="compositionally biased region" description="Low complexity" evidence="1">
    <location>
        <begin position="58"/>
        <end position="100"/>
    </location>
</feature>
<evidence type="ECO:0000256" key="1">
    <source>
        <dbReference type="SAM" id="MobiDB-lite"/>
    </source>
</evidence>
<evidence type="ECO:0000256" key="2">
    <source>
        <dbReference type="SAM" id="SignalP"/>
    </source>
</evidence>
<feature type="signal peptide" evidence="2">
    <location>
        <begin position="1"/>
        <end position="21"/>
    </location>
</feature>
<gene>
    <name evidence="3" type="primary">Hgm1</name>
</gene>
<accession>O46125</accession>
<organism evidence="3">
    <name type="scientific">Heterodera glycines</name>
    <name type="common">Soybean cyst nematode worm</name>
    <dbReference type="NCBI Taxonomy" id="51029"/>
    <lineage>
        <taxon>Eukaryota</taxon>
        <taxon>Metazoa</taxon>
        <taxon>Ecdysozoa</taxon>
        <taxon>Nematoda</taxon>
        <taxon>Chromadorea</taxon>
        <taxon>Rhabditida</taxon>
        <taxon>Tylenchina</taxon>
        <taxon>Tylenchomorpha</taxon>
        <taxon>Tylenchoidea</taxon>
        <taxon>Heteroderidae</taxon>
        <taxon>Heteroderinae</taxon>
        <taxon>Heterodera</taxon>
    </lineage>
</organism>
<name>O46125_HETGL</name>